<protein>
    <submittedName>
        <fullName evidence="2">F-box/FBD/LRR-repeat protein</fullName>
    </submittedName>
</protein>
<proteinExistence type="predicted"/>
<keyword evidence="3" id="KW-1185">Reference proteome</keyword>
<sequence length="163" mass="19198">MEFNHGSHMQNFKLRQYYHFDRVNELIRTVVDRGIHHLDVTMIITHRYDLIPQNIYKSKTLVSLKLENVVLKIPEFAVSLPCLKIMYLFNVCYGKDGPLVVENLISECPVLDDLELFRPSNISNKEVLLFLRVRSQTLKICFLRFPINSGRTDFKVEIDSRRL</sequence>
<dbReference type="EMBL" id="JBANAX010000059">
    <property type="protein sequence ID" value="KAL1224000.1"/>
    <property type="molecule type" value="Genomic_DNA"/>
</dbReference>
<dbReference type="SUPFAM" id="SSF52047">
    <property type="entry name" value="RNI-like"/>
    <property type="match status" value="1"/>
</dbReference>
<comment type="caution">
    <text evidence="2">The sequence shown here is derived from an EMBL/GenBank/DDBJ whole genome shotgun (WGS) entry which is preliminary data.</text>
</comment>
<name>A0ABD1C3I9_CARAN</name>
<dbReference type="PANTHER" id="PTHR31900:SF33">
    <property type="entry name" value="PROTEIN WITH RNI-LIKE_FBD-LIKE DOMAIN"/>
    <property type="match status" value="1"/>
</dbReference>
<dbReference type="Proteomes" id="UP001558713">
    <property type="component" value="Unassembled WGS sequence"/>
</dbReference>
<evidence type="ECO:0000259" key="1">
    <source>
        <dbReference type="Pfam" id="PF24758"/>
    </source>
</evidence>
<organism evidence="2 3">
    <name type="scientific">Cardamine amara subsp. amara</name>
    <dbReference type="NCBI Taxonomy" id="228776"/>
    <lineage>
        <taxon>Eukaryota</taxon>
        <taxon>Viridiplantae</taxon>
        <taxon>Streptophyta</taxon>
        <taxon>Embryophyta</taxon>
        <taxon>Tracheophyta</taxon>
        <taxon>Spermatophyta</taxon>
        <taxon>Magnoliopsida</taxon>
        <taxon>eudicotyledons</taxon>
        <taxon>Gunneridae</taxon>
        <taxon>Pentapetalae</taxon>
        <taxon>rosids</taxon>
        <taxon>malvids</taxon>
        <taxon>Brassicales</taxon>
        <taxon>Brassicaceae</taxon>
        <taxon>Cardamineae</taxon>
        <taxon>Cardamine</taxon>
    </lineage>
</organism>
<feature type="domain" description="F-box/LRR-repeat protein 15/At3g58940/PEG3-like LRR" evidence="1">
    <location>
        <begin position="24"/>
        <end position="142"/>
    </location>
</feature>
<reference evidence="2 3" key="1">
    <citation type="submission" date="2024-04" db="EMBL/GenBank/DDBJ databases">
        <title>Genome assembly C_amara_ONT_v2.</title>
        <authorList>
            <person name="Yant L."/>
            <person name="Moore C."/>
            <person name="Slenker M."/>
        </authorList>
    </citation>
    <scope>NUCLEOTIDE SEQUENCE [LARGE SCALE GENOMIC DNA]</scope>
    <source>
        <tissue evidence="2">Leaf</tissue>
    </source>
</reference>
<gene>
    <name evidence="2" type="ORF">V5N11_004535</name>
</gene>
<evidence type="ECO:0000313" key="3">
    <source>
        <dbReference type="Proteomes" id="UP001558713"/>
    </source>
</evidence>
<dbReference type="AlphaFoldDB" id="A0ABD1C3I9"/>
<dbReference type="InterPro" id="IPR055411">
    <property type="entry name" value="LRR_FXL15/At3g58940/PEG3-like"/>
</dbReference>
<evidence type="ECO:0000313" key="2">
    <source>
        <dbReference type="EMBL" id="KAL1224000.1"/>
    </source>
</evidence>
<dbReference type="Pfam" id="PF24758">
    <property type="entry name" value="LRR_At5g56370"/>
    <property type="match status" value="1"/>
</dbReference>
<dbReference type="PANTHER" id="PTHR31900">
    <property type="entry name" value="F-BOX/RNI SUPERFAMILY PROTEIN-RELATED"/>
    <property type="match status" value="1"/>
</dbReference>
<accession>A0ABD1C3I9</accession>
<dbReference type="InterPro" id="IPR050232">
    <property type="entry name" value="FBL13/AtMIF1-like"/>
</dbReference>